<dbReference type="Proteomes" id="UP000324222">
    <property type="component" value="Unassembled WGS sequence"/>
</dbReference>
<organism evidence="2 3">
    <name type="scientific">Portunus trituberculatus</name>
    <name type="common">Swimming crab</name>
    <name type="synonym">Neptunus trituberculatus</name>
    <dbReference type="NCBI Taxonomy" id="210409"/>
    <lineage>
        <taxon>Eukaryota</taxon>
        <taxon>Metazoa</taxon>
        <taxon>Ecdysozoa</taxon>
        <taxon>Arthropoda</taxon>
        <taxon>Crustacea</taxon>
        <taxon>Multicrustacea</taxon>
        <taxon>Malacostraca</taxon>
        <taxon>Eumalacostraca</taxon>
        <taxon>Eucarida</taxon>
        <taxon>Decapoda</taxon>
        <taxon>Pleocyemata</taxon>
        <taxon>Brachyura</taxon>
        <taxon>Eubrachyura</taxon>
        <taxon>Portunoidea</taxon>
        <taxon>Portunidae</taxon>
        <taxon>Portuninae</taxon>
        <taxon>Portunus</taxon>
    </lineage>
</organism>
<dbReference type="AlphaFoldDB" id="A0A5B7EX65"/>
<dbReference type="EMBL" id="VSRR010003830">
    <property type="protein sequence ID" value="MPC37608.1"/>
    <property type="molecule type" value="Genomic_DNA"/>
</dbReference>
<sequence>MTHFTELVSQLTTEVTQVKQQHRDRPRSRSPDAALEKLPHKTWRVRFATVPAVQPGDTVLKEPLHKTRRVRFSLPPRS</sequence>
<reference evidence="2 3" key="1">
    <citation type="submission" date="2019-05" db="EMBL/GenBank/DDBJ databases">
        <title>Another draft genome of Portunus trituberculatus and its Hox gene families provides insights of decapod evolution.</title>
        <authorList>
            <person name="Jeong J.-H."/>
            <person name="Song I."/>
            <person name="Kim S."/>
            <person name="Choi T."/>
            <person name="Kim D."/>
            <person name="Ryu S."/>
            <person name="Kim W."/>
        </authorList>
    </citation>
    <scope>NUCLEOTIDE SEQUENCE [LARGE SCALE GENOMIC DNA]</scope>
    <source>
        <tissue evidence="2">Muscle</tissue>
    </source>
</reference>
<comment type="caution">
    <text evidence="2">The sequence shown here is derived from an EMBL/GenBank/DDBJ whole genome shotgun (WGS) entry which is preliminary data.</text>
</comment>
<feature type="compositionally biased region" description="Polar residues" evidence="1">
    <location>
        <begin position="7"/>
        <end position="19"/>
    </location>
</feature>
<keyword evidence="3" id="KW-1185">Reference proteome</keyword>
<evidence type="ECO:0000256" key="1">
    <source>
        <dbReference type="SAM" id="MobiDB-lite"/>
    </source>
</evidence>
<gene>
    <name evidence="2" type="ORF">E2C01_031095</name>
</gene>
<name>A0A5B7EX65_PORTR</name>
<protein>
    <submittedName>
        <fullName evidence="2">Uncharacterized protein</fullName>
    </submittedName>
</protein>
<proteinExistence type="predicted"/>
<evidence type="ECO:0000313" key="3">
    <source>
        <dbReference type="Proteomes" id="UP000324222"/>
    </source>
</evidence>
<feature type="compositionally biased region" description="Basic and acidic residues" evidence="1">
    <location>
        <begin position="21"/>
        <end position="35"/>
    </location>
</feature>
<accession>A0A5B7EX65</accession>
<evidence type="ECO:0000313" key="2">
    <source>
        <dbReference type="EMBL" id="MPC37608.1"/>
    </source>
</evidence>
<feature type="region of interest" description="Disordered" evidence="1">
    <location>
        <begin position="1"/>
        <end position="35"/>
    </location>
</feature>